<organism evidence="1 2">
    <name type="scientific">Halalkalibacter kiskunsagensis</name>
    <dbReference type="NCBI Taxonomy" id="1548599"/>
    <lineage>
        <taxon>Bacteria</taxon>
        <taxon>Bacillati</taxon>
        <taxon>Bacillota</taxon>
        <taxon>Bacilli</taxon>
        <taxon>Bacillales</taxon>
        <taxon>Bacillaceae</taxon>
        <taxon>Halalkalibacter</taxon>
    </lineage>
</organism>
<dbReference type="InterPro" id="IPR025555">
    <property type="entry name" value="YppG"/>
</dbReference>
<keyword evidence="2" id="KW-1185">Reference proteome</keyword>
<dbReference type="Pfam" id="PF14179">
    <property type="entry name" value="YppG"/>
    <property type="match status" value="1"/>
</dbReference>
<name>A0ABV6KFK1_9BACI</name>
<reference evidence="1 2" key="1">
    <citation type="submission" date="2024-09" db="EMBL/GenBank/DDBJ databases">
        <authorList>
            <person name="Sun Q."/>
            <person name="Mori K."/>
        </authorList>
    </citation>
    <scope>NUCLEOTIDE SEQUENCE [LARGE SCALE GENOMIC DNA]</scope>
    <source>
        <strain evidence="1 2">NCAIM B.02610</strain>
    </source>
</reference>
<dbReference type="Proteomes" id="UP001589838">
    <property type="component" value="Unassembled WGS sequence"/>
</dbReference>
<evidence type="ECO:0000313" key="1">
    <source>
        <dbReference type="EMBL" id="MFC0471830.1"/>
    </source>
</evidence>
<dbReference type="RefSeq" id="WP_335963533.1">
    <property type="nucleotide sequence ID" value="NZ_JAXBLX010000054.1"/>
</dbReference>
<sequence length="124" mass="14564">MFQPNQNRNRQMMAQSRQFYNQQHFQHYPYSHQPMQMNGFMQQQPQSPSQQMYHNPFFQKQHMGMGNQPIGYKPSKVAFLKQAFMNESGSFDVSKTVNTVDQVVKTVNQVSPLVKQVSSLFIKK</sequence>
<proteinExistence type="predicted"/>
<comment type="caution">
    <text evidence="1">The sequence shown here is derived from an EMBL/GenBank/DDBJ whole genome shotgun (WGS) entry which is preliminary data.</text>
</comment>
<dbReference type="EMBL" id="JBHLUX010000037">
    <property type="protein sequence ID" value="MFC0471830.1"/>
    <property type="molecule type" value="Genomic_DNA"/>
</dbReference>
<gene>
    <name evidence="1" type="ORF">ACFFHM_15330</name>
</gene>
<accession>A0ABV6KFK1</accession>
<protein>
    <submittedName>
        <fullName evidence="1">YppG family protein</fullName>
    </submittedName>
</protein>
<evidence type="ECO:0000313" key="2">
    <source>
        <dbReference type="Proteomes" id="UP001589838"/>
    </source>
</evidence>